<evidence type="ECO:0000313" key="11">
    <source>
        <dbReference type="Proteomes" id="UP000230790"/>
    </source>
</evidence>
<keyword evidence="2" id="KW-0902">Two-component regulatory system</keyword>
<dbReference type="Gene3D" id="6.10.250.690">
    <property type="match status" value="1"/>
</dbReference>
<evidence type="ECO:0000313" key="10">
    <source>
        <dbReference type="EMBL" id="PJF47246.1"/>
    </source>
</evidence>
<sequence length="226" mass="25541">MRVLIVEDDQQLATLIARALKREGITADLAHDGQTGLEMALGGAYDVAVVDWMLPGRDGPAICLAVRRARRPLPILMLTARGQIEDRVQGLDSGADDYLVKPFAIEELLARLRALSRRYDIASPDGAELRCGDLRMNLIERRVYRGDVPIDLTLTEWELLEYLMRNCDRPLSREQIFNRVWAMDSDAQLKMVDIYISYLRRKLKTAAGLPDPIETVRGVGYRLISC</sequence>
<reference evidence="10 11" key="1">
    <citation type="submission" date="2017-11" db="EMBL/GenBank/DDBJ databases">
        <title>Evolution of Phototrophy in the Chloroflexi Phylum Driven by Horizontal Gene Transfer.</title>
        <authorList>
            <person name="Ward L.M."/>
            <person name="Hemp J."/>
            <person name="Shih P.M."/>
            <person name="Mcglynn S.E."/>
            <person name="Fischer W."/>
        </authorList>
    </citation>
    <scope>NUCLEOTIDE SEQUENCE [LARGE SCALE GENOMIC DNA]</scope>
    <source>
        <strain evidence="10">JP3_7</strain>
    </source>
</reference>
<gene>
    <name evidence="10" type="ORF">CUN48_09680</name>
</gene>
<feature type="domain" description="Response regulatory" evidence="8">
    <location>
        <begin position="2"/>
        <end position="116"/>
    </location>
</feature>
<evidence type="ECO:0000256" key="3">
    <source>
        <dbReference type="ARBA" id="ARBA00023015"/>
    </source>
</evidence>
<dbReference type="Pfam" id="PF00486">
    <property type="entry name" value="Trans_reg_C"/>
    <property type="match status" value="1"/>
</dbReference>
<dbReference type="SUPFAM" id="SSF52172">
    <property type="entry name" value="CheY-like"/>
    <property type="match status" value="1"/>
</dbReference>
<dbReference type="InterPro" id="IPR036388">
    <property type="entry name" value="WH-like_DNA-bd_sf"/>
</dbReference>
<dbReference type="InterPro" id="IPR039420">
    <property type="entry name" value="WalR-like"/>
</dbReference>
<keyword evidence="3" id="KW-0805">Transcription regulation</keyword>
<feature type="DNA-binding region" description="OmpR/PhoB-type" evidence="7">
    <location>
        <begin position="126"/>
        <end position="225"/>
    </location>
</feature>
<dbReference type="InterPro" id="IPR011006">
    <property type="entry name" value="CheY-like_superfamily"/>
</dbReference>
<evidence type="ECO:0000256" key="6">
    <source>
        <dbReference type="PROSITE-ProRule" id="PRU00169"/>
    </source>
</evidence>
<accession>A0A2M8QBS5</accession>
<keyword evidence="5" id="KW-0804">Transcription</keyword>
<name>A0A2M8QBS5_9CHLR</name>
<evidence type="ECO:0000256" key="5">
    <source>
        <dbReference type="ARBA" id="ARBA00023163"/>
    </source>
</evidence>
<dbReference type="EMBL" id="PGTN01000059">
    <property type="protein sequence ID" value="PJF47246.1"/>
    <property type="molecule type" value="Genomic_DNA"/>
</dbReference>
<evidence type="ECO:0000259" key="8">
    <source>
        <dbReference type="PROSITE" id="PS50110"/>
    </source>
</evidence>
<keyword evidence="1 6" id="KW-0597">Phosphoprotein</keyword>
<proteinExistence type="predicted"/>
<dbReference type="GO" id="GO:0005829">
    <property type="term" value="C:cytosol"/>
    <property type="evidence" value="ECO:0007669"/>
    <property type="project" value="TreeGrafter"/>
</dbReference>
<dbReference type="PROSITE" id="PS50110">
    <property type="entry name" value="RESPONSE_REGULATORY"/>
    <property type="match status" value="1"/>
</dbReference>
<dbReference type="AlphaFoldDB" id="A0A2M8QBS5"/>
<dbReference type="GO" id="GO:0032993">
    <property type="term" value="C:protein-DNA complex"/>
    <property type="evidence" value="ECO:0007669"/>
    <property type="project" value="TreeGrafter"/>
</dbReference>
<dbReference type="PROSITE" id="PS51755">
    <property type="entry name" value="OMPR_PHOB"/>
    <property type="match status" value="1"/>
</dbReference>
<protein>
    <submittedName>
        <fullName evidence="10">DNA-binding response regulator</fullName>
    </submittedName>
</protein>
<dbReference type="GO" id="GO:0006355">
    <property type="term" value="P:regulation of DNA-templated transcription"/>
    <property type="evidence" value="ECO:0007669"/>
    <property type="project" value="InterPro"/>
</dbReference>
<evidence type="ECO:0000256" key="4">
    <source>
        <dbReference type="ARBA" id="ARBA00023125"/>
    </source>
</evidence>
<dbReference type="PANTHER" id="PTHR48111">
    <property type="entry name" value="REGULATOR OF RPOS"/>
    <property type="match status" value="1"/>
</dbReference>
<dbReference type="Gene3D" id="3.40.50.2300">
    <property type="match status" value="1"/>
</dbReference>
<dbReference type="Pfam" id="PF00072">
    <property type="entry name" value="Response_reg"/>
    <property type="match status" value="1"/>
</dbReference>
<feature type="domain" description="OmpR/PhoB-type" evidence="9">
    <location>
        <begin position="126"/>
        <end position="225"/>
    </location>
</feature>
<dbReference type="PANTHER" id="PTHR48111:SF22">
    <property type="entry name" value="REGULATOR OF RPOS"/>
    <property type="match status" value="1"/>
</dbReference>
<feature type="modified residue" description="4-aspartylphosphate" evidence="6">
    <location>
        <position position="51"/>
    </location>
</feature>
<dbReference type="Gene3D" id="1.10.10.10">
    <property type="entry name" value="Winged helix-like DNA-binding domain superfamily/Winged helix DNA-binding domain"/>
    <property type="match status" value="1"/>
</dbReference>
<dbReference type="CDD" id="cd00383">
    <property type="entry name" value="trans_reg_C"/>
    <property type="match status" value="1"/>
</dbReference>
<organism evidence="10 11">
    <name type="scientific">Candidatus Thermofonsia Clade 3 bacterium</name>
    <dbReference type="NCBI Taxonomy" id="2364212"/>
    <lineage>
        <taxon>Bacteria</taxon>
        <taxon>Bacillati</taxon>
        <taxon>Chloroflexota</taxon>
        <taxon>Candidatus Thermofontia</taxon>
        <taxon>Candidatus Thermofonsia Clade 3</taxon>
    </lineage>
</organism>
<dbReference type="SMART" id="SM00448">
    <property type="entry name" value="REC"/>
    <property type="match status" value="1"/>
</dbReference>
<dbReference type="InterPro" id="IPR001867">
    <property type="entry name" value="OmpR/PhoB-type_DNA-bd"/>
</dbReference>
<evidence type="ECO:0000256" key="7">
    <source>
        <dbReference type="PROSITE-ProRule" id="PRU01091"/>
    </source>
</evidence>
<dbReference type="Proteomes" id="UP000230790">
    <property type="component" value="Unassembled WGS sequence"/>
</dbReference>
<dbReference type="InterPro" id="IPR001789">
    <property type="entry name" value="Sig_transdc_resp-reg_receiver"/>
</dbReference>
<evidence type="ECO:0000256" key="2">
    <source>
        <dbReference type="ARBA" id="ARBA00023012"/>
    </source>
</evidence>
<comment type="caution">
    <text evidence="10">The sequence shown here is derived from an EMBL/GenBank/DDBJ whole genome shotgun (WGS) entry which is preliminary data.</text>
</comment>
<dbReference type="SMART" id="SM00862">
    <property type="entry name" value="Trans_reg_C"/>
    <property type="match status" value="1"/>
</dbReference>
<dbReference type="GO" id="GO:0000976">
    <property type="term" value="F:transcription cis-regulatory region binding"/>
    <property type="evidence" value="ECO:0007669"/>
    <property type="project" value="TreeGrafter"/>
</dbReference>
<evidence type="ECO:0000256" key="1">
    <source>
        <dbReference type="ARBA" id="ARBA00022553"/>
    </source>
</evidence>
<keyword evidence="4 7" id="KW-0238">DNA-binding</keyword>
<dbReference type="GO" id="GO:0000156">
    <property type="term" value="F:phosphorelay response regulator activity"/>
    <property type="evidence" value="ECO:0007669"/>
    <property type="project" value="TreeGrafter"/>
</dbReference>
<evidence type="ECO:0000259" key="9">
    <source>
        <dbReference type="PROSITE" id="PS51755"/>
    </source>
</evidence>